<feature type="signal peptide" evidence="1">
    <location>
        <begin position="1"/>
        <end position="21"/>
    </location>
</feature>
<evidence type="ECO:0000313" key="2">
    <source>
        <dbReference type="EMBL" id="AWN22849.1"/>
    </source>
</evidence>
<dbReference type="Proteomes" id="UP000245368">
    <property type="component" value="Chromosome"/>
</dbReference>
<feature type="chain" id="PRO_5016394972" evidence="1">
    <location>
        <begin position="22"/>
        <end position="165"/>
    </location>
</feature>
<dbReference type="AlphaFoldDB" id="A0A2Z3JIS8"/>
<organism evidence="2 3">
    <name type="scientific">Deinococcus irradiatisoli</name>
    <dbReference type="NCBI Taxonomy" id="2202254"/>
    <lineage>
        <taxon>Bacteria</taxon>
        <taxon>Thermotogati</taxon>
        <taxon>Deinococcota</taxon>
        <taxon>Deinococci</taxon>
        <taxon>Deinococcales</taxon>
        <taxon>Deinococcaceae</taxon>
        <taxon>Deinococcus</taxon>
    </lineage>
</organism>
<protein>
    <submittedName>
        <fullName evidence="2">Uncharacterized protein</fullName>
    </submittedName>
</protein>
<evidence type="ECO:0000256" key="1">
    <source>
        <dbReference type="SAM" id="SignalP"/>
    </source>
</evidence>
<keyword evidence="3" id="KW-1185">Reference proteome</keyword>
<keyword evidence="1" id="KW-0732">Signal</keyword>
<reference evidence="2 3" key="1">
    <citation type="submission" date="2018-05" db="EMBL/GenBank/DDBJ databases">
        <title>Complete Genome Sequence of Deinococcus sp. strain 17bor-2.</title>
        <authorList>
            <person name="Srinivasan S."/>
        </authorList>
    </citation>
    <scope>NUCLEOTIDE SEQUENCE [LARGE SCALE GENOMIC DNA]</scope>
    <source>
        <strain evidence="2 3">17bor-2</strain>
    </source>
</reference>
<accession>A0A2Z3JIS8</accession>
<dbReference type="EMBL" id="CP029494">
    <property type="protein sequence ID" value="AWN22849.1"/>
    <property type="molecule type" value="Genomic_DNA"/>
</dbReference>
<proteinExistence type="predicted"/>
<evidence type="ECO:0000313" key="3">
    <source>
        <dbReference type="Proteomes" id="UP000245368"/>
    </source>
</evidence>
<name>A0A2Z3JIS8_9DEIO</name>
<gene>
    <name evidence="2" type="ORF">DKM44_06090</name>
</gene>
<dbReference type="KEGG" id="dez:DKM44_06090"/>
<sequence>MNMKVMAAVVLSAALGSSALAAGENDNLEGIKICIDNSSFTAGIGGLDSTSGKLAQTLYDYFVDQAAAKKIAIDELGDKACPDYNVSLDFEGTTGTPRAWFGGLNVYDSTSYFSPKAGDTYKQPVSVWSSAYYGVLTNSDGLYDYLLGQGKTIIDEFFKAYLSVN</sequence>